<keyword evidence="1" id="KW-0614">Plasmid</keyword>
<name>A0A4D8QEI1_AZOBR</name>
<proteinExistence type="predicted"/>
<protein>
    <submittedName>
        <fullName evidence="1">Uncharacterized protein</fullName>
    </submittedName>
</protein>
<geneLocation type="plasmid" evidence="1 2">
    <name>p6</name>
</geneLocation>
<evidence type="ECO:0000313" key="1">
    <source>
        <dbReference type="EMBL" id="QCO07336.1"/>
    </source>
</evidence>
<accession>A0A4D8QEI1</accession>
<gene>
    <name evidence="1" type="ORF">D3867_36255</name>
</gene>
<evidence type="ECO:0000313" key="2">
    <source>
        <dbReference type="Proteomes" id="UP000298596"/>
    </source>
</evidence>
<sequence length="80" mass="8957">MMADFRPNRDRTDLPADAERCATICARFHRGIAANCFARGLTHVGRRHEQIADRLVALRKPTSITILTAPTAETKKRRAA</sequence>
<reference evidence="1 2" key="1">
    <citation type="submission" date="2018-09" db="EMBL/GenBank/DDBJ databases">
        <title>Whole genome based analysis of evolution and adaptive divergence in Indian and Brazilian strains of Azospirillum brasilense.</title>
        <authorList>
            <person name="Singh C."/>
            <person name="Tripathi A.K."/>
        </authorList>
    </citation>
    <scope>NUCLEOTIDE SEQUENCE [LARGE SCALE GENOMIC DNA]</scope>
    <source>
        <strain evidence="1 2">MTCC4036</strain>
        <plasmid evidence="1 2">p6</plasmid>
    </source>
</reference>
<dbReference type="EMBL" id="CP032336">
    <property type="protein sequence ID" value="QCO07336.1"/>
    <property type="molecule type" value="Genomic_DNA"/>
</dbReference>
<dbReference type="Proteomes" id="UP000298596">
    <property type="component" value="Plasmid p6"/>
</dbReference>
<dbReference type="AlphaFoldDB" id="A0A4D8QEI1"/>
<organism evidence="1 2">
    <name type="scientific">Azospirillum brasilense</name>
    <dbReference type="NCBI Taxonomy" id="192"/>
    <lineage>
        <taxon>Bacteria</taxon>
        <taxon>Pseudomonadati</taxon>
        <taxon>Pseudomonadota</taxon>
        <taxon>Alphaproteobacteria</taxon>
        <taxon>Rhodospirillales</taxon>
        <taxon>Azospirillaceae</taxon>
        <taxon>Azospirillum</taxon>
    </lineage>
</organism>